<dbReference type="InterPro" id="IPR007235">
    <property type="entry name" value="Glyco_trans_28_C"/>
</dbReference>
<evidence type="ECO:0000256" key="2">
    <source>
        <dbReference type="ARBA" id="ARBA00022618"/>
    </source>
</evidence>
<dbReference type="EC" id="2.4.1.227" evidence="10"/>
<keyword evidence="3 10" id="KW-0328">Glycosyltransferase</keyword>
<comment type="function">
    <text evidence="10">Cell wall formation. Catalyzes the transfer of a GlcNAc subunit on undecaprenyl-pyrophosphoryl-MurNAc-pentapeptide (lipid intermediate I) to form undecaprenyl-pyrophosphoryl-MurNAc-(pentapeptide)GlcNAc (lipid intermediate II).</text>
</comment>
<proteinExistence type="inferred from homology"/>
<evidence type="ECO:0000256" key="9">
    <source>
        <dbReference type="ARBA" id="ARBA00023316"/>
    </source>
</evidence>
<comment type="catalytic activity">
    <reaction evidence="10">
        <text>di-trans,octa-cis-undecaprenyl diphospho-N-acetyl-alpha-D-muramoyl-L-alanyl-D-glutamyl-meso-2,6-diaminopimeloyl-D-alanyl-D-alanine + UDP-N-acetyl-alpha-D-glucosamine = di-trans,octa-cis-undecaprenyl diphospho-[N-acetyl-alpha-D-glucosaminyl-(1-&gt;4)]-N-acetyl-alpha-D-muramoyl-L-alanyl-D-glutamyl-meso-2,6-diaminopimeloyl-D-alanyl-D-alanine + UDP + H(+)</text>
        <dbReference type="Rhea" id="RHEA:31227"/>
        <dbReference type="ChEBI" id="CHEBI:15378"/>
        <dbReference type="ChEBI" id="CHEBI:57705"/>
        <dbReference type="ChEBI" id="CHEBI:58223"/>
        <dbReference type="ChEBI" id="CHEBI:61387"/>
        <dbReference type="ChEBI" id="CHEBI:61388"/>
        <dbReference type="EC" id="2.4.1.227"/>
    </reaction>
</comment>
<evidence type="ECO:0000313" key="14">
    <source>
        <dbReference type="EMBL" id="ROR41610.1"/>
    </source>
</evidence>
<feature type="binding site" evidence="10">
    <location>
        <position position="170"/>
    </location>
    <ligand>
        <name>UDP-N-acetyl-alpha-D-glucosamine</name>
        <dbReference type="ChEBI" id="CHEBI:57705"/>
    </ligand>
</feature>
<evidence type="ECO:0000256" key="3">
    <source>
        <dbReference type="ARBA" id="ARBA00022676"/>
    </source>
</evidence>
<dbReference type="GO" id="GO:0009252">
    <property type="term" value="P:peptidoglycan biosynthetic process"/>
    <property type="evidence" value="ECO:0007669"/>
    <property type="project" value="UniProtKB-UniRule"/>
</dbReference>
<feature type="binding site" evidence="10">
    <location>
        <position position="206"/>
    </location>
    <ligand>
        <name>UDP-N-acetyl-alpha-D-glucosamine</name>
        <dbReference type="ChEBI" id="CHEBI:57705"/>
    </ligand>
</feature>
<reference evidence="14 15" key="1">
    <citation type="submission" date="2018-11" db="EMBL/GenBank/DDBJ databases">
        <title>Genomic Encyclopedia of Type Strains, Phase IV (KMG-IV): sequencing the most valuable type-strain genomes for metagenomic binning, comparative biology and taxonomic classification.</title>
        <authorList>
            <person name="Goeker M."/>
        </authorList>
    </citation>
    <scope>NUCLEOTIDE SEQUENCE [LARGE SCALE GENOMIC DNA]</scope>
    <source>
        <strain evidence="14 15">DSM 15985</strain>
    </source>
</reference>
<keyword evidence="5 10" id="KW-0133">Cell shape</keyword>
<comment type="caution">
    <text evidence="14">The sequence shown here is derived from an EMBL/GenBank/DDBJ whole genome shotgun (WGS) entry which is preliminary data.</text>
</comment>
<feature type="region of interest" description="Disordered" evidence="11">
    <location>
        <begin position="1"/>
        <end position="31"/>
    </location>
</feature>
<accession>A0AAX1WSV3</accession>
<dbReference type="GO" id="GO:0005886">
    <property type="term" value="C:plasma membrane"/>
    <property type="evidence" value="ECO:0007669"/>
    <property type="project" value="UniProtKB-SubCell"/>
</dbReference>
<feature type="binding site" evidence="10">
    <location>
        <position position="288"/>
    </location>
    <ligand>
        <name>UDP-N-acetyl-alpha-D-glucosamine</name>
        <dbReference type="ChEBI" id="CHEBI:57705"/>
    </ligand>
</feature>
<evidence type="ECO:0000256" key="4">
    <source>
        <dbReference type="ARBA" id="ARBA00022679"/>
    </source>
</evidence>
<dbReference type="SUPFAM" id="SSF53756">
    <property type="entry name" value="UDP-Glycosyltransferase/glycogen phosphorylase"/>
    <property type="match status" value="1"/>
</dbReference>
<feature type="binding site" evidence="10">
    <location>
        <position position="333"/>
    </location>
    <ligand>
        <name>UDP-N-acetyl-alpha-D-glucosamine</name>
        <dbReference type="ChEBI" id="CHEBI:57705"/>
    </ligand>
</feature>
<evidence type="ECO:0000313" key="15">
    <source>
        <dbReference type="Proteomes" id="UP000271868"/>
    </source>
</evidence>
<sequence length="399" mass="43225">MTSRFGHSQHPRRGRSARARAGRREGVQSNFPATQVLERSAHSLPARQRTALVMAGGTGGHIFPGLALAEALRERGWQVHWLGTPGSMEERLVPPRGFAFEAIDFSGVRGKGLKTLLALPLRLARACLQARAVVRRLQPDVVIGLGGYVTFPGGIAARLARKPLLLHEQNSVPGMANKLLSRLATRVYTAFPNVLPDAQWVGNPMRRAFTRQPRPERRLAGREGPLRLLVVGGSLGAKALNDIVPQALAWIHEQDRPIVTHQSGESQIEALRRSYAAAGVEATLTPFIEDTAAAFAEADLVLCRAGASTVTEIAAVGAAAVFVPFPHAVDDHQTTNAQYLVKVGGGWLVQQADLTAHGLAEMLQNMKRQDLLAKAQKARTMRKINATRDIVAACERLAR</sequence>
<dbReference type="Gene3D" id="3.40.50.2000">
    <property type="entry name" value="Glycogen Phosphorylase B"/>
    <property type="match status" value="2"/>
</dbReference>
<evidence type="ECO:0000256" key="1">
    <source>
        <dbReference type="ARBA" id="ARBA00022475"/>
    </source>
</evidence>
<organism evidence="14 15">
    <name type="scientific">Diaphorobacter nitroreducens</name>
    <dbReference type="NCBI Taxonomy" id="164759"/>
    <lineage>
        <taxon>Bacteria</taxon>
        <taxon>Pseudomonadati</taxon>
        <taxon>Pseudomonadota</taxon>
        <taxon>Betaproteobacteria</taxon>
        <taxon>Burkholderiales</taxon>
        <taxon>Comamonadaceae</taxon>
        <taxon>Diaphorobacter</taxon>
    </lineage>
</organism>
<dbReference type="PANTHER" id="PTHR21015">
    <property type="entry name" value="UDP-N-ACETYLGLUCOSAMINE--N-ACETYLMURAMYL-(PENTAPEPTIDE) PYROPHOSPHORYL-UNDECAPRENOL N-ACETYLGLUCOSAMINE TRANSFERASE 1"/>
    <property type="match status" value="1"/>
</dbReference>
<protein>
    <recommendedName>
        <fullName evidence="10">UDP-N-acetylglucosamine--N-acetylmuramyl-(pentapeptide) pyrophosphoryl-undecaprenol N-acetylglucosamine transferase</fullName>
        <ecNumber evidence="10">2.4.1.227</ecNumber>
    </recommendedName>
    <alternativeName>
        <fullName evidence="10">Undecaprenyl-PP-MurNAc-pentapeptide-UDPGlcNAc GlcNAc transferase</fullName>
    </alternativeName>
</protein>
<dbReference type="AlphaFoldDB" id="A0AAX1WSV3"/>
<dbReference type="Pfam" id="PF03033">
    <property type="entry name" value="Glyco_transf_28"/>
    <property type="match status" value="1"/>
</dbReference>
<dbReference type="HAMAP" id="MF_00033">
    <property type="entry name" value="MurG"/>
    <property type="match status" value="1"/>
</dbReference>
<feature type="compositionally biased region" description="Basic residues" evidence="11">
    <location>
        <begin position="7"/>
        <end position="21"/>
    </location>
</feature>
<feature type="binding site" evidence="10">
    <location>
        <position position="234"/>
    </location>
    <ligand>
        <name>UDP-N-acetyl-alpha-D-glucosamine</name>
        <dbReference type="ChEBI" id="CHEBI:57705"/>
    </ligand>
</feature>
<dbReference type="InterPro" id="IPR004276">
    <property type="entry name" value="GlycoTrans_28_N"/>
</dbReference>
<dbReference type="Pfam" id="PF04101">
    <property type="entry name" value="Glyco_tran_28_C"/>
    <property type="match status" value="1"/>
</dbReference>
<keyword evidence="9 10" id="KW-0961">Cell wall biogenesis/degradation</keyword>
<dbReference type="RefSeq" id="WP_123676128.1">
    <property type="nucleotide sequence ID" value="NZ_DAMBYK010000003.1"/>
</dbReference>
<dbReference type="GO" id="GO:0071555">
    <property type="term" value="P:cell wall organization"/>
    <property type="evidence" value="ECO:0007669"/>
    <property type="project" value="UniProtKB-KW"/>
</dbReference>
<dbReference type="Proteomes" id="UP000271868">
    <property type="component" value="Unassembled WGS sequence"/>
</dbReference>
<evidence type="ECO:0000256" key="10">
    <source>
        <dbReference type="HAMAP-Rule" id="MF_00033"/>
    </source>
</evidence>
<dbReference type="CDD" id="cd03785">
    <property type="entry name" value="GT28_MurG"/>
    <property type="match status" value="1"/>
</dbReference>
<evidence type="ECO:0000259" key="12">
    <source>
        <dbReference type="Pfam" id="PF03033"/>
    </source>
</evidence>
<dbReference type="NCBIfam" id="TIGR01133">
    <property type="entry name" value="murG"/>
    <property type="match status" value="1"/>
</dbReference>
<dbReference type="GO" id="GO:0051301">
    <property type="term" value="P:cell division"/>
    <property type="evidence" value="ECO:0007669"/>
    <property type="project" value="UniProtKB-KW"/>
</dbReference>
<feature type="domain" description="Glycosyltransferase family 28 N-terminal" evidence="12">
    <location>
        <begin position="52"/>
        <end position="189"/>
    </location>
</feature>
<name>A0AAX1WSV3_9BURK</name>
<keyword evidence="7 10" id="KW-0472">Membrane</keyword>
<comment type="pathway">
    <text evidence="10">Cell wall biogenesis; peptidoglycan biosynthesis.</text>
</comment>
<comment type="caution">
    <text evidence="10">Lacks conserved residue(s) required for the propagation of feature annotation.</text>
</comment>
<comment type="similarity">
    <text evidence="10">Belongs to the glycosyltransferase 28 family. MurG subfamily.</text>
</comment>
<keyword evidence="6 10" id="KW-0573">Peptidoglycan synthesis</keyword>
<evidence type="ECO:0000256" key="11">
    <source>
        <dbReference type="SAM" id="MobiDB-lite"/>
    </source>
</evidence>
<comment type="subcellular location">
    <subcellularLocation>
        <location evidence="10">Cell membrane</location>
        <topology evidence="10">Peripheral membrane protein</topology>
        <orientation evidence="10">Cytoplasmic side</orientation>
    </subcellularLocation>
</comment>
<dbReference type="GO" id="GO:0008360">
    <property type="term" value="P:regulation of cell shape"/>
    <property type="evidence" value="ECO:0007669"/>
    <property type="project" value="UniProtKB-KW"/>
</dbReference>
<keyword evidence="8 10" id="KW-0131">Cell cycle</keyword>
<evidence type="ECO:0000256" key="5">
    <source>
        <dbReference type="ARBA" id="ARBA00022960"/>
    </source>
</evidence>
<feature type="binding site" evidence="10">
    <location>
        <begin position="58"/>
        <end position="60"/>
    </location>
    <ligand>
        <name>UDP-N-acetyl-alpha-D-glucosamine</name>
        <dbReference type="ChEBI" id="CHEBI:57705"/>
    </ligand>
</feature>
<keyword evidence="4 10" id="KW-0808">Transferase</keyword>
<keyword evidence="15" id="KW-1185">Reference proteome</keyword>
<evidence type="ECO:0000256" key="6">
    <source>
        <dbReference type="ARBA" id="ARBA00022984"/>
    </source>
</evidence>
<dbReference type="GO" id="GO:0005975">
    <property type="term" value="P:carbohydrate metabolic process"/>
    <property type="evidence" value="ECO:0007669"/>
    <property type="project" value="InterPro"/>
</dbReference>
<keyword evidence="2 10" id="KW-0132">Cell division</keyword>
<evidence type="ECO:0000256" key="7">
    <source>
        <dbReference type="ARBA" id="ARBA00023136"/>
    </source>
</evidence>
<feature type="domain" description="Glycosyl transferase family 28 C-terminal" evidence="13">
    <location>
        <begin position="228"/>
        <end position="384"/>
    </location>
</feature>
<dbReference type="EMBL" id="RJVL01000005">
    <property type="protein sequence ID" value="ROR41610.1"/>
    <property type="molecule type" value="Genomic_DNA"/>
</dbReference>
<evidence type="ECO:0000259" key="13">
    <source>
        <dbReference type="Pfam" id="PF04101"/>
    </source>
</evidence>
<dbReference type="GO" id="GO:0050511">
    <property type="term" value="F:undecaprenyldiphospho-muramoylpentapeptide beta-N-acetylglucosaminyltransferase activity"/>
    <property type="evidence" value="ECO:0007669"/>
    <property type="project" value="UniProtKB-UniRule"/>
</dbReference>
<dbReference type="PANTHER" id="PTHR21015:SF22">
    <property type="entry name" value="GLYCOSYLTRANSFERASE"/>
    <property type="match status" value="1"/>
</dbReference>
<gene>
    <name evidence="10" type="primary">murG</name>
    <name evidence="14" type="ORF">EDC60_2257</name>
</gene>
<evidence type="ECO:0000256" key="8">
    <source>
        <dbReference type="ARBA" id="ARBA00023306"/>
    </source>
</evidence>
<dbReference type="InterPro" id="IPR006009">
    <property type="entry name" value="GlcNAc_MurG"/>
</dbReference>
<keyword evidence="1 10" id="KW-1003">Cell membrane</keyword>